<evidence type="ECO:0000313" key="4">
    <source>
        <dbReference type="Proteomes" id="UP000014978"/>
    </source>
</evidence>
<feature type="transmembrane region" description="Helical" evidence="2">
    <location>
        <begin position="175"/>
        <end position="192"/>
    </location>
</feature>
<dbReference type="Proteomes" id="UP000014978">
    <property type="component" value="Unassembled WGS sequence"/>
</dbReference>
<keyword evidence="4" id="KW-1185">Reference proteome</keyword>
<dbReference type="EMBL" id="ATCN01000401">
    <property type="protein sequence ID" value="EPR79108.1"/>
    <property type="molecule type" value="Genomic_DNA"/>
</dbReference>
<accession>S7XT84</accession>
<reference evidence="4" key="1">
    <citation type="journal article" date="2013" name="PLoS Genet.">
        <title>The genome of Spraguea lophii and the basis of host-microsporidian interactions.</title>
        <authorList>
            <person name="Campbell S.E."/>
            <person name="Williams T.A."/>
            <person name="Yousuf A."/>
            <person name="Soanes D.M."/>
            <person name="Paszkiewicz K.H."/>
            <person name="Williams B.A.P."/>
        </authorList>
    </citation>
    <scope>NUCLEOTIDE SEQUENCE [LARGE SCALE GENOMIC DNA]</scope>
    <source>
        <strain evidence="4">42_110</strain>
    </source>
</reference>
<evidence type="ECO:0000256" key="2">
    <source>
        <dbReference type="SAM" id="Phobius"/>
    </source>
</evidence>
<sequence length="230" mass="25891">MINQFEEKIRIYISQLGPLITIANSYICANNIKNTGYKITISTLILPSVFCFFLPPLLANLAYTQMMVSDVLLVGFVLGLTLFMIVGHNKFLGFMADILAQFGKLGLLIAMKNNKESLSKILLWLTIAGFSSSLFLEILQGKTQFSISKNQLLDILLSTAIVAFTRKYYNKDFIIFIHVFLIKIYFVVENRFTQKNKKEKSANTTKTKEAPATPRKRPVRKAAMAAAGML</sequence>
<proteinExistence type="predicted"/>
<evidence type="ECO:0000313" key="3">
    <source>
        <dbReference type="EMBL" id="EPR79108.1"/>
    </source>
</evidence>
<keyword evidence="2" id="KW-0472">Membrane</keyword>
<protein>
    <submittedName>
        <fullName evidence="3">Uncharacterized protein</fullName>
    </submittedName>
</protein>
<feature type="transmembrane region" description="Helical" evidence="2">
    <location>
        <begin position="121"/>
        <end position="139"/>
    </location>
</feature>
<dbReference type="AlphaFoldDB" id="S7XT84"/>
<comment type="caution">
    <text evidence="3">The sequence shown here is derived from an EMBL/GenBank/DDBJ whole genome shotgun (WGS) entry which is preliminary data.</text>
</comment>
<feature type="transmembrane region" description="Helical" evidence="2">
    <location>
        <begin position="39"/>
        <end position="59"/>
    </location>
</feature>
<dbReference type="InParanoid" id="S7XT84"/>
<keyword evidence="2" id="KW-0812">Transmembrane</keyword>
<gene>
    <name evidence="3" type="ORF">SLOPH_2173</name>
</gene>
<dbReference type="OrthoDB" id="2195547at2759"/>
<dbReference type="HOGENOM" id="CLU_1205446_0_0_1"/>
<feature type="region of interest" description="Disordered" evidence="1">
    <location>
        <begin position="197"/>
        <end position="220"/>
    </location>
</feature>
<evidence type="ECO:0000256" key="1">
    <source>
        <dbReference type="SAM" id="MobiDB-lite"/>
    </source>
</evidence>
<organism evidence="3 4">
    <name type="scientific">Spraguea lophii (strain 42_110)</name>
    <name type="common">Microsporidian parasite</name>
    <dbReference type="NCBI Taxonomy" id="1358809"/>
    <lineage>
        <taxon>Eukaryota</taxon>
        <taxon>Fungi</taxon>
        <taxon>Fungi incertae sedis</taxon>
        <taxon>Microsporidia</taxon>
        <taxon>Spragueidae</taxon>
        <taxon>Spraguea</taxon>
    </lineage>
</organism>
<dbReference type="OMA" id="MALEMSG"/>
<feature type="transmembrane region" description="Helical" evidence="2">
    <location>
        <begin position="65"/>
        <end position="86"/>
    </location>
</feature>
<dbReference type="VEuPathDB" id="MicrosporidiaDB:SLOPH_2173"/>
<keyword evidence="2" id="KW-1133">Transmembrane helix</keyword>
<name>S7XT84_SPRLO</name>